<accession>A0A1I2SYV3</accession>
<dbReference type="OrthoDB" id="3035753at2"/>
<proteinExistence type="predicted"/>
<protein>
    <submittedName>
        <fullName evidence="1">Uncharacterized protein</fullName>
    </submittedName>
</protein>
<evidence type="ECO:0000313" key="2">
    <source>
        <dbReference type="Proteomes" id="UP000182635"/>
    </source>
</evidence>
<gene>
    <name evidence="1" type="ORF">SAMN02910432_01887</name>
</gene>
<evidence type="ECO:0000313" key="1">
    <source>
        <dbReference type="EMBL" id="SFG57099.1"/>
    </source>
</evidence>
<name>A0A1I2SYV3_9LACO</name>
<dbReference type="Proteomes" id="UP000182635">
    <property type="component" value="Unassembled WGS sequence"/>
</dbReference>
<dbReference type="RefSeq" id="WP_046922574.1">
    <property type="nucleotide sequence ID" value="NZ_AYYL01000042.1"/>
</dbReference>
<dbReference type="EMBL" id="FOPI01000041">
    <property type="protein sequence ID" value="SFG57099.1"/>
    <property type="molecule type" value="Genomic_DNA"/>
</dbReference>
<sequence length="254" mass="30603">MSKIHIKFMKDDVIETLRSNIPFVTDKLRENPTSSDWLSDWLTEMIEDNTFVTKKYEIDDFELKMPKDEKDRSTDLENSILIYDTFKNLPMYVLTDERFWGWVNFDKGYQVALKYMPIEKSKSIFKDHWLFTQGVRRGLFFGVLSRCYFRVALTKDETLDDPYEYTRFVIEKPERFRNLSWRSFSSEKKIVLGALKAEKRILNEFRIKERSEYFTELAKEISKLGSVMLLDVMEENDIEEYVYEKYKKMIEKDS</sequence>
<dbReference type="Pfam" id="PF19866">
    <property type="entry name" value="DUF6339"/>
    <property type="match status" value="1"/>
</dbReference>
<dbReference type="InterPro" id="IPR045920">
    <property type="entry name" value="DUF6339"/>
</dbReference>
<reference evidence="2" key="1">
    <citation type="submission" date="2016-10" db="EMBL/GenBank/DDBJ databases">
        <authorList>
            <person name="Varghese N."/>
            <person name="Submissions S."/>
        </authorList>
    </citation>
    <scope>NUCLEOTIDE SEQUENCE [LARGE SCALE GENOMIC DNA]</scope>
    <source>
        <strain evidence="2">DSM 20403</strain>
    </source>
</reference>
<organism evidence="1 2">
    <name type="scientific">Ligilactobacillus ruminis DSM 20403 = NBRC 102161</name>
    <dbReference type="NCBI Taxonomy" id="1423798"/>
    <lineage>
        <taxon>Bacteria</taxon>
        <taxon>Bacillati</taxon>
        <taxon>Bacillota</taxon>
        <taxon>Bacilli</taxon>
        <taxon>Lactobacillales</taxon>
        <taxon>Lactobacillaceae</taxon>
        <taxon>Ligilactobacillus</taxon>
    </lineage>
</organism>
<dbReference type="AlphaFoldDB" id="A0A1I2SYV3"/>